<evidence type="ECO:0000256" key="10">
    <source>
        <dbReference type="RuleBase" id="RU363034"/>
    </source>
</evidence>
<dbReference type="InterPro" id="IPR033116">
    <property type="entry name" value="TRYPSIN_SER"/>
</dbReference>
<dbReference type="PANTHER" id="PTHR24252">
    <property type="entry name" value="ACROSIN-RELATED"/>
    <property type="match status" value="1"/>
</dbReference>
<organism evidence="13 14">
    <name type="scientific">Folsomia candida</name>
    <name type="common">Springtail</name>
    <dbReference type="NCBI Taxonomy" id="158441"/>
    <lineage>
        <taxon>Eukaryota</taxon>
        <taxon>Metazoa</taxon>
        <taxon>Ecdysozoa</taxon>
        <taxon>Arthropoda</taxon>
        <taxon>Hexapoda</taxon>
        <taxon>Collembola</taxon>
        <taxon>Entomobryomorpha</taxon>
        <taxon>Isotomoidea</taxon>
        <taxon>Isotomidae</taxon>
        <taxon>Proisotominae</taxon>
        <taxon>Folsomia</taxon>
    </lineage>
</organism>
<keyword evidence="14" id="KW-1185">Reference proteome</keyword>
<evidence type="ECO:0000313" key="13">
    <source>
        <dbReference type="EMBL" id="OXA43741.1"/>
    </source>
</evidence>
<dbReference type="PROSITE" id="PS00135">
    <property type="entry name" value="TRYPSIN_SER"/>
    <property type="match status" value="1"/>
</dbReference>
<dbReference type="InterPro" id="IPR043504">
    <property type="entry name" value="Peptidase_S1_PA_chymotrypsin"/>
</dbReference>
<accession>A0A226DGL6</accession>
<evidence type="ECO:0000256" key="4">
    <source>
        <dbReference type="ARBA" id="ARBA00022801"/>
    </source>
</evidence>
<keyword evidence="5" id="KW-0353">Hemolymph clotting</keyword>
<dbReference type="InterPro" id="IPR001314">
    <property type="entry name" value="Peptidase_S1A"/>
</dbReference>
<evidence type="ECO:0000256" key="2">
    <source>
        <dbReference type="ARBA" id="ARBA00022670"/>
    </source>
</evidence>
<dbReference type="PROSITE" id="PS00134">
    <property type="entry name" value="TRYPSIN_HIS"/>
    <property type="match status" value="1"/>
</dbReference>
<evidence type="ECO:0000256" key="7">
    <source>
        <dbReference type="ARBA" id="ARBA00023157"/>
    </source>
</evidence>
<dbReference type="EC" id="3.4.21.84" evidence="9"/>
<dbReference type="OMA" id="EGTEKMI"/>
<dbReference type="GO" id="GO:0042381">
    <property type="term" value="P:hemolymph coagulation"/>
    <property type="evidence" value="ECO:0007669"/>
    <property type="project" value="UniProtKB-KW"/>
</dbReference>
<evidence type="ECO:0000313" key="14">
    <source>
        <dbReference type="Proteomes" id="UP000198287"/>
    </source>
</evidence>
<dbReference type="GO" id="GO:0004252">
    <property type="term" value="F:serine-type endopeptidase activity"/>
    <property type="evidence" value="ECO:0007669"/>
    <property type="project" value="InterPro"/>
</dbReference>
<dbReference type="InterPro" id="IPR018114">
    <property type="entry name" value="TRYPSIN_HIS"/>
</dbReference>
<dbReference type="OrthoDB" id="7863416at2759"/>
<feature type="domain" description="Peptidase S1" evidence="12">
    <location>
        <begin position="152"/>
        <end position="389"/>
    </location>
</feature>
<evidence type="ECO:0000256" key="3">
    <source>
        <dbReference type="ARBA" id="ARBA00022729"/>
    </source>
</evidence>
<keyword evidence="3" id="KW-0732">Signal</keyword>
<dbReference type="GO" id="GO:0006508">
    <property type="term" value="P:proteolysis"/>
    <property type="evidence" value="ECO:0007669"/>
    <property type="project" value="UniProtKB-KW"/>
</dbReference>
<dbReference type="Pfam" id="PF00089">
    <property type="entry name" value="Trypsin"/>
    <property type="match status" value="1"/>
</dbReference>
<dbReference type="CDD" id="cd00190">
    <property type="entry name" value="Tryp_SPc"/>
    <property type="match status" value="1"/>
</dbReference>
<protein>
    <recommendedName>
        <fullName evidence="9">limulus clotting factor C</fullName>
        <ecNumber evidence="9">3.4.21.84</ecNumber>
    </recommendedName>
</protein>
<keyword evidence="1" id="KW-0768">Sushi</keyword>
<dbReference type="InterPro" id="IPR009003">
    <property type="entry name" value="Peptidase_S1_PA"/>
</dbReference>
<evidence type="ECO:0000256" key="6">
    <source>
        <dbReference type="ARBA" id="ARBA00022825"/>
    </source>
</evidence>
<evidence type="ECO:0000259" key="12">
    <source>
        <dbReference type="PROSITE" id="PS50240"/>
    </source>
</evidence>
<dbReference type="STRING" id="158441.A0A226DGL6"/>
<evidence type="ECO:0000256" key="5">
    <source>
        <dbReference type="ARBA" id="ARBA00022820"/>
    </source>
</evidence>
<dbReference type="EMBL" id="LNIX01000021">
    <property type="protein sequence ID" value="OXA43741.1"/>
    <property type="molecule type" value="Genomic_DNA"/>
</dbReference>
<evidence type="ECO:0000256" key="8">
    <source>
        <dbReference type="ARBA" id="ARBA00052079"/>
    </source>
</evidence>
<gene>
    <name evidence="13" type="ORF">Fcan01_21619</name>
</gene>
<dbReference type="SUPFAM" id="SSF50494">
    <property type="entry name" value="Trypsin-like serine proteases"/>
    <property type="match status" value="1"/>
</dbReference>
<keyword evidence="4 10" id="KW-0378">Hydrolase</keyword>
<dbReference type="Gene3D" id="2.40.10.10">
    <property type="entry name" value="Trypsin-like serine proteases"/>
    <property type="match status" value="1"/>
</dbReference>
<feature type="transmembrane region" description="Helical" evidence="11">
    <location>
        <begin position="44"/>
        <end position="65"/>
    </location>
</feature>
<proteinExistence type="predicted"/>
<keyword evidence="6 10" id="KW-0720">Serine protease</keyword>
<keyword evidence="7" id="KW-1015">Disulfide bond</keyword>
<sequence>MRNGSESFCHAGLCTWTMARFVMEKHGKFRTFKSRKTGSCSPKVLVTAIILVTFMVTDVFGYYMFPENSAECGKSIFYTHREARARLIDPSPRNEGRRRGRELFRMVTNDTTAGHRGASRSRSRSNRVNSRVMKWALNNNVSSDGNGPLGRIVGGQVSAPYAWPWQGHWCGGVLIGREWALTASHCLENKQFRLGQGTTWYVLAGEYDRTKTEGTEKMIGISRIFIHERFKEFDNDIALLKLSRPIDWTPTIAPVCLPNDDEATLQTLQGEIKCVSSGFGSQSIKGKLSSKMQQVWVNLTPQEKCSQMYRKAYNIGIRNFHICAGPVDEKTVKGTCVGDSGGPLMCNMKDGRWHLVGVTSFGSGCARAGYPDVFSRITYYLPWIRGKIKRYGTPFLDV</sequence>
<comment type="caution">
    <text evidence="13">The sequence shown here is derived from an EMBL/GenBank/DDBJ whole genome shotgun (WGS) entry which is preliminary data.</text>
</comment>
<dbReference type="FunFam" id="2.40.10.10:FF:000120">
    <property type="entry name" value="Putative serine protease"/>
    <property type="match status" value="1"/>
</dbReference>
<dbReference type="PROSITE" id="PS50240">
    <property type="entry name" value="TRYPSIN_DOM"/>
    <property type="match status" value="1"/>
</dbReference>
<keyword evidence="11" id="KW-1133">Transmembrane helix</keyword>
<comment type="catalytic activity">
    <reaction evidence="8">
        <text>Selective cleavage of 103-Arg-|-Ser-104 and 124-Ile-|-Ile-125 bonds in Limulus clotting factor B to form activated factor B. Cleavage of -Pro-Arg-|-Xaa- bonds in synthetic substrates.</text>
        <dbReference type="EC" id="3.4.21.84"/>
    </reaction>
</comment>
<dbReference type="SMART" id="SM00020">
    <property type="entry name" value="Tryp_SPc"/>
    <property type="match status" value="1"/>
</dbReference>
<dbReference type="PRINTS" id="PR00722">
    <property type="entry name" value="CHYMOTRYPSIN"/>
</dbReference>
<evidence type="ECO:0000256" key="1">
    <source>
        <dbReference type="ARBA" id="ARBA00022659"/>
    </source>
</evidence>
<reference evidence="13 14" key="1">
    <citation type="submission" date="2015-12" db="EMBL/GenBank/DDBJ databases">
        <title>The genome of Folsomia candida.</title>
        <authorList>
            <person name="Faddeeva A."/>
            <person name="Derks M.F."/>
            <person name="Anvar Y."/>
            <person name="Smit S."/>
            <person name="Van Straalen N."/>
            <person name="Roelofs D."/>
        </authorList>
    </citation>
    <scope>NUCLEOTIDE SEQUENCE [LARGE SCALE GENOMIC DNA]</scope>
    <source>
        <strain evidence="13 14">VU population</strain>
        <tissue evidence="13">Whole body</tissue>
    </source>
</reference>
<dbReference type="PANTHER" id="PTHR24252:SF18">
    <property type="entry name" value="OVOCHYMASE 1"/>
    <property type="match status" value="1"/>
</dbReference>
<dbReference type="InterPro" id="IPR001254">
    <property type="entry name" value="Trypsin_dom"/>
</dbReference>
<evidence type="ECO:0000256" key="11">
    <source>
        <dbReference type="SAM" id="Phobius"/>
    </source>
</evidence>
<keyword evidence="11" id="KW-0472">Membrane</keyword>
<name>A0A226DGL6_FOLCA</name>
<keyword evidence="2 10" id="KW-0645">Protease</keyword>
<dbReference type="AlphaFoldDB" id="A0A226DGL6"/>
<keyword evidence="11" id="KW-0812">Transmembrane</keyword>
<evidence type="ECO:0000256" key="9">
    <source>
        <dbReference type="ARBA" id="ARBA00066707"/>
    </source>
</evidence>
<dbReference type="Proteomes" id="UP000198287">
    <property type="component" value="Unassembled WGS sequence"/>
</dbReference>